<sequence length="71" mass="7335">MVMTMKKQFRLALVAFSLFGLAGCGLKGPLYFPPADAPAAKQSQPDTQTNAPAANQGANTPSNIAGVEQGQ</sequence>
<protein>
    <recommendedName>
        <fullName evidence="8">LPS-assembly lipoprotein LptM</fullName>
    </recommendedName>
</protein>
<evidence type="ECO:0000256" key="10">
    <source>
        <dbReference type="SAM" id="SignalP"/>
    </source>
</evidence>
<proteinExistence type="inferred from homology"/>
<dbReference type="Pfam" id="PF13627">
    <property type="entry name" value="LptM_cons"/>
    <property type="match status" value="1"/>
</dbReference>
<dbReference type="PROSITE" id="PS51257">
    <property type="entry name" value="PROKAR_LIPOPROTEIN"/>
    <property type="match status" value="1"/>
</dbReference>
<dbReference type="Proteomes" id="UP000005959">
    <property type="component" value="Unassembled WGS sequence"/>
</dbReference>
<evidence type="ECO:0000256" key="8">
    <source>
        <dbReference type="ARBA" id="ARBA00049730"/>
    </source>
</evidence>
<name>G9Y110_HAFAL</name>
<evidence type="ECO:0000256" key="7">
    <source>
        <dbReference type="ARBA" id="ARBA00049647"/>
    </source>
</evidence>
<comment type="caution">
    <text evidence="11">The sequence shown here is derived from an EMBL/GenBank/DDBJ whole genome shotgun (WGS) entry which is preliminary data.</text>
</comment>
<keyword evidence="6" id="KW-0449">Lipoprotein</keyword>
<evidence type="ECO:0000256" key="6">
    <source>
        <dbReference type="ARBA" id="ARBA00023288"/>
    </source>
</evidence>
<dbReference type="AlphaFoldDB" id="G9Y110"/>
<dbReference type="GO" id="GO:0009279">
    <property type="term" value="C:cell outer membrane"/>
    <property type="evidence" value="ECO:0007669"/>
    <property type="project" value="UniProtKB-SubCell"/>
</dbReference>
<dbReference type="PATRIC" id="fig|1002364.3.peg.201"/>
<comment type="similarity">
    <text evidence="7">Belongs to the LptM family.</text>
</comment>
<keyword evidence="3" id="KW-0472">Membrane</keyword>
<feature type="compositionally biased region" description="Polar residues" evidence="9">
    <location>
        <begin position="41"/>
        <end position="63"/>
    </location>
</feature>
<feature type="region of interest" description="Disordered" evidence="9">
    <location>
        <begin position="35"/>
        <end position="71"/>
    </location>
</feature>
<gene>
    <name evidence="11" type="ORF">HMPREF0454_00225</name>
</gene>
<dbReference type="EMBL" id="AGCI01000005">
    <property type="protein sequence ID" value="EHM48211.1"/>
    <property type="molecule type" value="Genomic_DNA"/>
</dbReference>
<dbReference type="InterPro" id="IPR032831">
    <property type="entry name" value="LptM_cons"/>
</dbReference>
<accession>G9Y110</accession>
<reference evidence="11 12" key="1">
    <citation type="submission" date="2011-08" db="EMBL/GenBank/DDBJ databases">
        <authorList>
            <person name="Weinstock G."/>
            <person name="Sodergren E."/>
            <person name="Clifton S."/>
            <person name="Fulton L."/>
            <person name="Fulton B."/>
            <person name="Courtney L."/>
            <person name="Fronick C."/>
            <person name="Harrison M."/>
            <person name="Strong C."/>
            <person name="Farmer C."/>
            <person name="Delahaunty K."/>
            <person name="Markovic C."/>
            <person name="Hall O."/>
            <person name="Minx P."/>
            <person name="Tomlinson C."/>
            <person name="Mitreva M."/>
            <person name="Hou S."/>
            <person name="Chen J."/>
            <person name="Wollam A."/>
            <person name="Pepin K.H."/>
            <person name="Johnson M."/>
            <person name="Bhonagiri V."/>
            <person name="Zhang X."/>
            <person name="Suruliraj S."/>
            <person name="Warren W."/>
            <person name="Chinwalla A."/>
            <person name="Mardis E.R."/>
            <person name="Wilson R.K."/>
        </authorList>
    </citation>
    <scope>NUCLEOTIDE SEQUENCE [LARGE SCALE GENOMIC DNA]</scope>
    <source>
        <strain evidence="11 12">ATCC 51873</strain>
    </source>
</reference>
<evidence type="ECO:0000256" key="9">
    <source>
        <dbReference type="SAM" id="MobiDB-lite"/>
    </source>
</evidence>
<evidence type="ECO:0000256" key="1">
    <source>
        <dbReference type="ARBA" id="ARBA00004459"/>
    </source>
</evidence>
<feature type="chain" id="PRO_5003528439" description="LPS-assembly lipoprotein LptM" evidence="10">
    <location>
        <begin position="23"/>
        <end position="71"/>
    </location>
</feature>
<comment type="subcellular location">
    <subcellularLocation>
        <location evidence="1">Cell outer membrane</location>
        <topology evidence="1">Lipid-anchor</topology>
    </subcellularLocation>
</comment>
<evidence type="ECO:0000313" key="12">
    <source>
        <dbReference type="Proteomes" id="UP000005959"/>
    </source>
</evidence>
<dbReference type="HOGENOM" id="CLU_200497_0_1_6"/>
<keyword evidence="5" id="KW-0998">Cell outer membrane</keyword>
<evidence type="ECO:0000256" key="2">
    <source>
        <dbReference type="ARBA" id="ARBA00022729"/>
    </source>
</evidence>
<organism evidence="11 12">
    <name type="scientific">Hafnia alvei ATCC 51873</name>
    <dbReference type="NCBI Taxonomy" id="1002364"/>
    <lineage>
        <taxon>Bacteria</taxon>
        <taxon>Pseudomonadati</taxon>
        <taxon>Pseudomonadota</taxon>
        <taxon>Gammaproteobacteria</taxon>
        <taxon>Enterobacterales</taxon>
        <taxon>Hafniaceae</taxon>
        <taxon>Hafnia</taxon>
    </lineage>
</organism>
<evidence type="ECO:0000256" key="5">
    <source>
        <dbReference type="ARBA" id="ARBA00023237"/>
    </source>
</evidence>
<evidence type="ECO:0000256" key="3">
    <source>
        <dbReference type="ARBA" id="ARBA00023136"/>
    </source>
</evidence>
<keyword evidence="4" id="KW-0564">Palmitate</keyword>
<dbReference type="NCBIfam" id="NF047847">
    <property type="entry name" value="SS_mature_LptM"/>
    <property type="match status" value="1"/>
</dbReference>
<keyword evidence="2 10" id="KW-0732">Signal</keyword>
<feature type="signal peptide" evidence="10">
    <location>
        <begin position="1"/>
        <end position="22"/>
    </location>
</feature>
<evidence type="ECO:0000256" key="4">
    <source>
        <dbReference type="ARBA" id="ARBA00023139"/>
    </source>
</evidence>
<evidence type="ECO:0000313" key="11">
    <source>
        <dbReference type="EMBL" id="EHM48211.1"/>
    </source>
</evidence>